<evidence type="ECO:0000313" key="3">
    <source>
        <dbReference type="EMBL" id="UOB21211.1"/>
    </source>
</evidence>
<evidence type="ECO:0000259" key="2">
    <source>
        <dbReference type="Pfam" id="PF03816"/>
    </source>
</evidence>
<reference evidence="3" key="2">
    <citation type="submission" date="2022-04" db="EMBL/GenBank/DDBJ databases">
        <title>Antimicrobial genetic elements in methicillin-resistant Macrococcus armenti.</title>
        <authorList>
            <person name="Keller J.E."/>
            <person name="Schwendener S."/>
            <person name="Pantucek R."/>
            <person name="Perreten V."/>
        </authorList>
    </citation>
    <scope>NUCLEOTIDE SEQUENCE</scope>
    <source>
        <strain evidence="3">CCM 2609</strain>
    </source>
</reference>
<dbReference type="InterPro" id="IPR004474">
    <property type="entry name" value="LytR_CpsA_psr"/>
</dbReference>
<reference evidence="3" key="1">
    <citation type="submission" date="2022-03" db="EMBL/GenBank/DDBJ databases">
        <authorList>
            <person name="Vrbovska V."/>
            <person name="Kovarovic V."/>
            <person name="Botka T."/>
            <person name="Pantucek R."/>
        </authorList>
    </citation>
    <scope>NUCLEOTIDE SEQUENCE</scope>
    <source>
        <strain evidence="3">CCM 2609</strain>
    </source>
</reference>
<gene>
    <name evidence="3" type="ORF">MRZ06_03775</name>
</gene>
<feature type="domain" description="Cell envelope-related transcriptional attenuator" evidence="2">
    <location>
        <begin position="83"/>
        <end position="228"/>
    </location>
</feature>
<evidence type="ECO:0000313" key="4">
    <source>
        <dbReference type="Proteomes" id="UP000830343"/>
    </source>
</evidence>
<dbReference type="Pfam" id="PF03816">
    <property type="entry name" value="LytR_cpsA_psr"/>
    <property type="match status" value="1"/>
</dbReference>
<keyword evidence="4" id="KW-1185">Reference proteome</keyword>
<dbReference type="Proteomes" id="UP000830343">
    <property type="component" value="Chromosome"/>
</dbReference>
<dbReference type="InterPro" id="IPR050922">
    <property type="entry name" value="LytR/CpsA/Psr_CW_biosynth"/>
</dbReference>
<dbReference type="PANTHER" id="PTHR33392:SF6">
    <property type="entry name" value="POLYISOPRENYL-TEICHOIC ACID--PEPTIDOGLYCAN TEICHOIC ACID TRANSFERASE TAGU"/>
    <property type="match status" value="1"/>
</dbReference>
<dbReference type="NCBIfam" id="TIGR00350">
    <property type="entry name" value="lytR_cpsA_psr"/>
    <property type="match status" value="1"/>
</dbReference>
<sequence length="333" mass="37435">MNKKVRNIIIIFLLVAIALSIFAVLQLNSKVKDTANTIHTSINRGKSKFRPSAVSINNHDPISIALFGVDSNTKRLATGDAGRSDSIILISINPEKNSSVMISIPRDTYSKIVGHNTHEKINRAYNYGGAKMAVDSVEQLMNVPIDYYATINMDGIREMIDAVGGVDVISNATFEYEGNQFIQDQEAHLDGKKALSFIRSRKQEGAGGDFGRQERQQIVIQALADKLLSIQSVSKLDAILKTIERNVVTDITFDDIKTLKSNYSKSLNSVEKYQLSGSGQFLNDNLWYFIPNLEEKNRVQNAYLKNLELKEQPLEKDTYEFPTIEIQTNEYQY</sequence>
<proteinExistence type="inferred from homology"/>
<dbReference type="EMBL" id="CP094348">
    <property type="protein sequence ID" value="UOB21211.1"/>
    <property type="molecule type" value="Genomic_DNA"/>
</dbReference>
<organism evidence="3 4">
    <name type="scientific">Macrococcus armenti</name>
    <dbReference type="NCBI Taxonomy" id="2875764"/>
    <lineage>
        <taxon>Bacteria</taxon>
        <taxon>Bacillati</taxon>
        <taxon>Bacillota</taxon>
        <taxon>Bacilli</taxon>
        <taxon>Bacillales</taxon>
        <taxon>Staphylococcaceae</taxon>
        <taxon>Macrococcus</taxon>
    </lineage>
</organism>
<name>A0ABY3ZWD2_9STAP</name>
<dbReference type="Gene3D" id="3.40.630.190">
    <property type="entry name" value="LCP protein"/>
    <property type="match status" value="1"/>
</dbReference>
<evidence type="ECO:0000256" key="1">
    <source>
        <dbReference type="ARBA" id="ARBA00006068"/>
    </source>
</evidence>
<accession>A0ABY3ZWD2</accession>
<dbReference type="PANTHER" id="PTHR33392">
    <property type="entry name" value="POLYISOPRENYL-TEICHOIC ACID--PEPTIDOGLYCAN TEICHOIC ACID TRANSFERASE TAGU"/>
    <property type="match status" value="1"/>
</dbReference>
<protein>
    <submittedName>
        <fullName evidence="3">LCP family protein</fullName>
    </submittedName>
</protein>
<comment type="similarity">
    <text evidence="1">Belongs to the LytR/CpsA/Psr (LCP) family.</text>
</comment>
<dbReference type="RefSeq" id="WP_243366676.1">
    <property type="nucleotide sequence ID" value="NZ_CP094348.1"/>
</dbReference>